<dbReference type="GO" id="GO:0016020">
    <property type="term" value="C:membrane"/>
    <property type="evidence" value="ECO:0007669"/>
    <property type="project" value="UniProtKB-SubCell"/>
</dbReference>
<dbReference type="OrthoDB" id="6381660at2759"/>
<dbReference type="SMART" id="SM00060">
    <property type="entry name" value="FN3"/>
    <property type="match status" value="7"/>
</dbReference>
<dbReference type="RefSeq" id="XP_014481130.1">
    <property type="nucleotide sequence ID" value="XM_014625644.1"/>
</dbReference>
<name>A0A6P3XRX3_DINQU</name>
<evidence type="ECO:0000259" key="3">
    <source>
        <dbReference type="PROSITE" id="PS50853"/>
    </source>
</evidence>
<dbReference type="Gene3D" id="2.60.40.10">
    <property type="entry name" value="Immunoglobulins"/>
    <property type="match status" value="8"/>
</dbReference>
<dbReference type="InterPro" id="IPR050713">
    <property type="entry name" value="RTP_Phos/Ushers"/>
</dbReference>
<dbReference type="InterPro" id="IPR013783">
    <property type="entry name" value="Ig-like_fold"/>
</dbReference>
<dbReference type="CDD" id="cd00063">
    <property type="entry name" value="FN3"/>
    <property type="match status" value="3"/>
</dbReference>
<evidence type="ECO:0000313" key="5">
    <source>
        <dbReference type="RefSeq" id="XP_014481129.1"/>
    </source>
</evidence>
<evidence type="ECO:0000256" key="2">
    <source>
        <dbReference type="SAM" id="Phobius"/>
    </source>
</evidence>
<feature type="domain" description="Fibronectin type-III" evidence="3">
    <location>
        <begin position="973"/>
        <end position="1070"/>
    </location>
</feature>
<dbReference type="PANTHER" id="PTHR46957:SF3">
    <property type="entry name" value="CYTOKINE RECEPTOR"/>
    <property type="match status" value="1"/>
</dbReference>
<reference evidence="5 6" key="1">
    <citation type="submission" date="2025-04" db="UniProtKB">
        <authorList>
            <consortium name="RefSeq"/>
        </authorList>
    </citation>
    <scope>IDENTIFICATION</scope>
</reference>
<feature type="transmembrane region" description="Helical" evidence="2">
    <location>
        <begin position="1074"/>
        <end position="1097"/>
    </location>
</feature>
<dbReference type="PROSITE" id="PS50853">
    <property type="entry name" value="FN3"/>
    <property type="match status" value="5"/>
</dbReference>
<keyword evidence="2" id="KW-0812">Transmembrane</keyword>
<accession>A0A6P3XRX3</accession>
<feature type="compositionally biased region" description="Polar residues" evidence="1">
    <location>
        <begin position="1233"/>
        <end position="1253"/>
    </location>
</feature>
<evidence type="ECO:0000313" key="7">
    <source>
        <dbReference type="RefSeq" id="XP_014481131.1"/>
    </source>
</evidence>
<feature type="domain" description="Fibronectin type-III" evidence="3">
    <location>
        <begin position="884"/>
        <end position="971"/>
    </location>
</feature>
<dbReference type="GeneID" id="106747764"/>
<dbReference type="RefSeq" id="XP_014481129.1">
    <property type="nucleotide sequence ID" value="XM_014625643.1"/>
</dbReference>
<keyword evidence="2" id="KW-0472">Membrane</keyword>
<proteinExistence type="predicted"/>
<dbReference type="CTD" id="32976"/>
<feature type="region of interest" description="Disordered" evidence="1">
    <location>
        <begin position="1510"/>
        <end position="1531"/>
    </location>
</feature>
<feature type="region of interest" description="Disordered" evidence="1">
    <location>
        <begin position="1131"/>
        <end position="1205"/>
    </location>
</feature>
<keyword evidence="4" id="KW-1185">Reference proteome</keyword>
<dbReference type="KEGG" id="dqu:106747764"/>
<feature type="compositionally biased region" description="Basic and acidic residues" evidence="1">
    <location>
        <begin position="1515"/>
        <end position="1528"/>
    </location>
</feature>
<feature type="compositionally biased region" description="Polar residues" evidence="1">
    <location>
        <begin position="1139"/>
        <end position="1169"/>
    </location>
</feature>
<feature type="region of interest" description="Disordered" evidence="1">
    <location>
        <begin position="1544"/>
        <end position="1588"/>
    </location>
</feature>
<evidence type="ECO:0000313" key="6">
    <source>
        <dbReference type="RefSeq" id="XP_014481130.1"/>
    </source>
</evidence>
<organism evidence="4 7">
    <name type="scientific">Dinoponera quadriceps</name>
    <name type="common">South American ant</name>
    <dbReference type="NCBI Taxonomy" id="609295"/>
    <lineage>
        <taxon>Eukaryota</taxon>
        <taxon>Metazoa</taxon>
        <taxon>Ecdysozoa</taxon>
        <taxon>Arthropoda</taxon>
        <taxon>Hexapoda</taxon>
        <taxon>Insecta</taxon>
        <taxon>Pterygota</taxon>
        <taxon>Neoptera</taxon>
        <taxon>Endopterygota</taxon>
        <taxon>Hymenoptera</taxon>
        <taxon>Apocrita</taxon>
        <taxon>Aculeata</taxon>
        <taxon>Formicoidea</taxon>
        <taxon>Formicidae</taxon>
        <taxon>Ponerinae</taxon>
        <taxon>Ponerini</taxon>
        <taxon>Dinoponera</taxon>
    </lineage>
</organism>
<feature type="compositionally biased region" description="Polar residues" evidence="1">
    <location>
        <begin position="1196"/>
        <end position="1205"/>
    </location>
</feature>
<evidence type="ECO:0000313" key="4">
    <source>
        <dbReference type="Proteomes" id="UP000515204"/>
    </source>
</evidence>
<feature type="compositionally biased region" description="Polar residues" evidence="1">
    <location>
        <begin position="106"/>
        <end position="117"/>
    </location>
</feature>
<protein>
    <submittedName>
        <fullName evidence="5 6">Uncharacterized protein LOC106747764 isoform X1</fullName>
    </submittedName>
</protein>
<dbReference type="SUPFAM" id="SSF49265">
    <property type="entry name" value="Fibronectin type III"/>
    <property type="match status" value="4"/>
</dbReference>
<evidence type="ECO:0000256" key="1">
    <source>
        <dbReference type="SAM" id="MobiDB-lite"/>
    </source>
</evidence>
<dbReference type="InterPro" id="IPR036116">
    <property type="entry name" value="FN3_sf"/>
</dbReference>
<feature type="domain" description="Fibronectin type-III" evidence="3">
    <location>
        <begin position="675"/>
        <end position="772"/>
    </location>
</feature>
<keyword evidence="2" id="KW-1133">Transmembrane helix</keyword>
<feature type="domain" description="Fibronectin type-III" evidence="3">
    <location>
        <begin position="576"/>
        <end position="672"/>
    </location>
</feature>
<dbReference type="InterPro" id="IPR003961">
    <property type="entry name" value="FN3_dom"/>
</dbReference>
<dbReference type="PANTHER" id="PTHR46957">
    <property type="entry name" value="CYTOKINE RECEPTOR"/>
    <property type="match status" value="1"/>
</dbReference>
<sequence>MSSTIDERPTRVPEEMNLSYRQDNATTRRHVGRRFALDAMSSKFPTTHGSYTKCNDRGAFSRTVSSEKDDDAADEDNDDDVMLVVTLRSERPDNAARLSWNALPSSSAFSTDRCSPSQEHDRPVYNDSTMKHRGRSPRWKCDARIYSHLFSSVYSITKNCYRRVFRSHSLWRYDHPRGSDFSRIFLPFVCIFFLMMHMTVHADSIDSIATIDDTDFIDTYTPISKKPCVQGLSTPGVTRPYGDINIEYGTKPLRIMCILDPERVAEKYPGKTSADLYFLRDATFVDRKFISIINETAILLEIPNPEPSKALYTCGLRVDTGFHNVAVCLNEVAIGHKPTKPISFNCVSDNWESLHCSWVPVRNYVKTTYNLTFTLPGKRSRKIFPCPKDINETNKDDTKKLQDVGPIDKNSCYWDTKTNPIYRQPYETYTFILFAFNPFENASFTYKMDHFSNVIPRSPWDARVINIRPDSARLRWSLPFPLQNFPAGVHHRIMYQNQLHSNSKNATWTVINITDKVREEHKEYLLTNLDCGYCEFDVRILLKSATAEDVERMWSKPAVIKFRTMSSAPSFPPRTDIGSFEIVEIDDKSRDVFLYWQRIPQNHQNGENFMYEVDYVEKNGVDANLKNRNSTVAYVKYNITTDSKYLFKIASKNEVGPSSRSEIIVPTQSEVISLEPNAFTKIAYNETLYELSWKPPISENIKNYTIFWCEDIRDRPYQCTGYLDWVHVPKNTTMYNVTVSNPSKVYQFAISSNTERTSSGMVWASCTVIHNKVTSKMKDVWINSIGSRSIEVGWKLDCSDRVGIIDGFNIYYCPIISPYKQQCQENTRKNITIVAGPHTIHGTARELQPYTTYMLYVTVLTKFGEGSNSDSLFNTTLEDAPSTPPQDLQVVNVTNTTITLEWKPPQEMNGVLRYYEVRYNGRVLKVEDADVLSIQVTDLEPYTKYNISVRACTISCSNVTSVEQITEIGIPGKIHLPYVYSTNGSEVVLKWYQPKNSGGPVHYYEIILHNNQHIQYTNASEIRLSIPDCKDVSDPQEPSYLFRVRAVNIVNETQLKGPWSDPVEVNCHSDGPSFAAWLMICITGIIGIGVFFSCLVYGSRRMWSKCRAMQDVEVKLPPGLAPNIKLLPSVGEQHMRQPSADSSGCSSAQDSVTSSLTTNSQVSNDSGTDMASDPASPDKLLESLPSWESKRVRQRNVGNARSTENGQWESYVKVAKSGEPVLGETLSLTRSTPNLTESAGCTTSQHTWSSTGYISMPSSEEASSNPSPVPRENPFIVGAVPGTAANYSVVGSMPKQSKPCEEPTAGGRTAVGDALITLQMEATKSSKPYIALSALEKKLKKSKHAADTLDLDELTFVEPDKCNNNPDAQAPSQFDPDADKISKPYVQTGLIDTLEKQYLLKPIVDTKRNLLCGSFMSTGSHGKPFAPASFLPSFPPTPESATSSKPYVAVSSITEEMTPTSPAHAANESRRPYVQHAIPALANSKFSSKPYTLASLQQQREKADLCARMTDDDESCKKVDDKSAKVEPNRPVFAKQSTGYVTLAENPSLGKLKPAPKQLEKPAQQPSTTTSQSADGQYSKVTVVPSTM</sequence>
<feature type="region of interest" description="Disordered" evidence="1">
    <location>
        <begin position="106"/>
        <end position="135"/>
    </location>
</feature>
<feature type="compositionally biased region" description="Polar residues" evidence="1">
    <location>
        <begin position="1564"/>
        <end position="1588"/>
    </location>
</feature>
<dbReference type="Pfam" id="PF00041">
    <property type="entry name" value="fn3"/>
    <property type="match status" value="1"/>
</dbReference>
<dbReference type="RefSeq" id="XP_014481131.1">
    <property type="nucleotide sequence ID" value="XM_014625645.1"/>
</dbReference>
<dbReference type="Proteomes" id="UP000515204">
    <property type="component" value="Unplaced"/>
</dbReference>
<feature type="compositionally biased region" description="Low complexity" evidence="1">
    <location>
        <begin position="1255"/>
        <end position="1266"/>
    </location>
</feature>
<feature type="region of interest" description="Disordered" evidence="1">
    <location>
        <begin position="1233"/>
        <end position="1269"/>
    </location>
</feature>
<feature type="domain" description="Fibronectin type-III" evidence="3">
    <location>
        <begin position="776"/>
        <end position="879"/>
    </location>
</feature>
<gene>
    <name evidence="5 6 7" type="primary">LOC106747764</name>
</gene>